<accession>A0A1J1J2C7</accession>
<proteinExistence type="inferred from homology"/>
<dbReference type="FunFam" id="3.40.50.720:FF:000047">
    <property type="entry name" value="NADP-dependent L-serine/L-allo-threonine dehydrogenase"/>
    <property type="match status" value="4"/>
</dbReference>
<dbReference type="EMBL" id="CVRI01000067">
    <property type="protein sequence ID" value="CRL06496.1"/>
    <property type="molecule type" value="Genomic_DNA"/>
</dbReference>
<evidence type="ECO:0000256" key="2">
    <source>
        <dbReference type="ARBA" id="ARBA00023002"/>
    </source>
</evidence>
<evidence type="ECO:0000313" key="3">
    <source>
        <dbReference type="EMBL" id="CRL06496.1"/>
    </source>
</evidence>
<dbReference type="Gene3D" id="3.40.50.720">
    <property type="entry name" value="NAD(P)-binding Rossmann-like Domain"/>
    <property type="match status" value="5"/>
</dbReference>
<gene>
    <name evidence="3" type="primary">putative Dehydrogenase</name>
    <name evidence="3" type="synonym">reductase SDR family member 11</name>
    <name evidence="3" type="ORF">CLUMA_CG019608</name>
</gene>
<dbReference type="PANTHER" id="PTHR43115">
    <property type="entry name" value="DEHYDROGENASE/REDUCTASE SDR FAMILY MEMBER 11"/>
    <property type="match status" value="1"/>
</dbReference>
<sequence>MVDKWIGKTAIVTGASAGIGASIFQELAKTGINVIGLARRSEKVKEIIEKMGATKGKAYAYKCDVSDPKSVELAFKWIEGTFNVVHILINNAGIGRAGNILDATEDAFRKLNEVLDTNVRGLIQCTREAYRLMKKSNDYGLIININSVAGHYIPYIPKMSIYPASKFAVRALTESLRQELAMSDNKKVRVTNLSPGGVRSDIRVTSGYKDTPDQPSDLLLEAEDISHSVIFLLSTPYSVNITELTIRPTVSMVDKWIGKIAVVTGCASGIGAAIYKEFIENNIITVGLDINCINDDSEFGEKSKNAFFMQCNIAKPESVKEIFKKIEDQFNVVNIIVNCAGIGRKAEILDDDEKSFQVMNDVVDVNLRGLMQCTREAFKLMKKSNDYGLIVNINSVAGHKTPLLDISLNIYGATKYALTAFNEAVRHELNLAKNKKVRISSISPGIVDSNFIKASGYTASTSTEHVFDEIPMLKPKEIAKGVIKIRYCCQSRMEKWRGKVAIVTGASAGIGAAIVRDLANAGINVIALARRAERLESLKNELQAAPGKVTPMTCDVSDKASIESTFEAIENTFETVNILINNAGVIRDVEILDSSDDLEAIGKMEQVITTNFTGLVHCTRKAFRLIEKSNDYGMIINIGSVAGHGIPNIDFKFNVYPGTKFAVRATTEVLRMELNKKNNKKIRISEISPGGVWTEIQTAGGFEGSVEEWMAAGEFPILQDVDVSQAVTFLLMTPYTVNMTEIIIKPTDMEKWRGKIAVVTGASAGIGADVVRQFAKKGIHVIGLARRPEKIEEIAKEVGVTSGKIHAYRCDVSNKDSIDAAFKWIEEKFKVVNILINNAGLGHQTSILANEDNDEKLKQVIDTNFTGLVRVTRSAFKLMNKSDNYGMIININSIVGHITPFPSDGNSRSNVYAGTKFAVTAVTEVLRQELVCMKNTKIRISSLSPGVVETDFFHSGEFVPKSARIGDLMPALKASDITDSILFLLSTPYNVNVTEITVRPTGEIMEKWSGKFAVVTGASAGIGAEITKDLVKIGVNVIGLARRPERIENIAKELGETPGKIYSRMCDVSDLELIKSAFKWIEEKFGVVHILVNNAGIVRNIKILTDEDVSAEINSIINTNFTGLVHVTHEAYRLIKKSKDYGMIININSNAGYKIPFPPNPEISHNVYHGTKFAVTATTEVLRQELICQENDKVRVTSLSPGVTITEIFKTYDVPAFKNMPAINAEDVSNAVLYLLSTPYHVNITELTIKHVSQKF</sequence>
<dbReference type="InterPro" id="IPR020904">
    <property type="entry name" value="Sc_DH/Rdtase_CS"/>
</dbReference>
<dbReference type="InterPro" id="IPR002347">
    <property type="entry name" value="SDR_fam"/>
</dbReference>
<dbReference type="GO" id="GO:0016616">
    <property type="term" value="F:oxidoreductase activity, acting on the CH-OH group of donors, NAD or NADP as acceptor"/>
    <property type="evidence" value="ECO:0007669"/>
    <property type="project" value="UniProtKB-ARBA"/>
</dbReference>
<dbReference type="PANTHER" id="PTHR43115:SF4">
    <property type="entry name" value="DEHYDROGENASE_REDUCTASE SDR FAMILY MEMBER 11"/>
    <property type="match status" value="1"/>
</dbReference>
<dbReference type="Proteomes" id="UP000183832">
    <property type="component" value="Unassembled WGS sequence"/>
</dbReference>
<dbReference type="PRINTS" id="PR00080">
    <property type="entry name" value="SDRFAMILY"/>
</dbReference>
<dbReference type="STRING" id="568069.A0A1J1J2C7"/>
<protein>
    <submittedName>
        <fullName evidence="3">CLUMA_CG019608, isoform A</fullName>
    </submittedName>
</protein>
<keyword evidence="4" id="KW-1185">Reference proteome</keyword>
<comment type="similarity">
    <text evidence="1">Belongs to the short-chain dehydrogenases/reductases (SDR) family.</text>
</comment>
<dbReference type="PROSITE" id="PS00061">
    <property type="entry name" value="ADH_SHORT"/>
    <property type="match status" value="1"/>
</dbReference>
<keyword evidence="2" id="KW-0560">Oxidoreductase</keyword>
<reference evidence="3 4" key="1">
    <citation type="submission" date="2015-04" db="EMBL/GenBank/DDBJ databases">
        <authorList>
            <person name="Syromyatnikov M.Y."/>
            <person name="Popov V.N."/>
        </authorList>
    </citation>
    <scope>NUCLEOTIDE SEQUENCE [LARGE SCALE GENOMIC DNA]</scope>
</reference>
<organism evidence="3 4">
    <name type="scientific">Clunio marinus</name>
    <dbReference type="NCBI Taxonomy" id="568069"/>
    <lineage>
        <taxon>Eukaryota</taxon>
        <taxon>Metazoa</taxon>
        <taxon>Ecdysozoa</taxon>
        <taxon>Arthropoda</taxon>
        <taxon>Hexapoda</taxon>
        <taxon>Insecta</taxon>
        <taxon>Pterygota</taxon>
        <taxon>Neoptera</taxon>
        <taxon>Endopterygota</taxon>
        <taxon>Diptera</taxon>
        <taxon>Nematocera</taxon>
        <taxon>Chironomoidea</taxon>
        <taxon>Chironomidae</taxon>
        <taxon>Clunio</taxon>
    </lineage>
</organism>
<name>A0A1J1J2C7_9DIPT</name>
<dbReference type="InterPro" id="IPR036291">
    <property type="entry name" value="NAD(P)-bd_dom_sf"/>
</dbReference>
<dbReference type="SUPFAM" id="SSF51735">
    <property type="entry name" value="NAD(P)-binding Rossmann-fold domains"/>
    <property type="match status" value="5"/>
</dbReference>
<dbReference type="PRINTS" id="PR00081">
    <property type="entry name" value="GDHRDH"/>
</dbReference>
<dbReference type="OrthoDB" id="1933717at2759"/>
<dbReference type="AlphaFoldDB" id="A0A1J1J2C7"/>
<evidence type="ECO:0000256" key="1">
    <source>
        <dbReference type="ARBA" id="ARBA00006484"/>
    </source>
</evidence>
<dbReference type="Pfam" id="PF00106">
    <property type="entry name" value="adh_short"/>
    <property type="match status" value="5"/>
</dbReference>
<dbReference type="FunFam" id="3.40.50.720:FF:000084">
    <property type="entry name" value="Short-chain dehydrogenase reductase"/>
    <property type="match status" value="1"/>
</dbReference>
<evidence type="ECO:0000313" key="4">
    <source>
        <dbReference type="Proteomes" id="UP000183832"/>
    </source>
</evidence>